<evidence type="ECO:0000256" key="2">
    <source>
        <dbReference type="PROSITE-ProRule" id="PRU00335"/>
    </source>
</evidence>
<gene>
    <name evidence="4" type="ORF">IAC57_04880</name>
</gene>
<evidence type="ECO:0000313" key="4">
    <source>
        <dbReference type="EMBL" id="HIU59420.1"/>
    </source>
</evidence>
<dbReference type="PANTHER" id="PTHR43479:SF11">
    <property type="entry name" value="ACREF_ENVCD OPERON REPRESSOR-RELATED"/>
    <property type="match status" value="1"/>
</dbReference>
<dbReference type="AlphaFoldDB" id="A0A9D1SGS3"/>
<reference evidence="4" key="2">
    <citation type="journal article" date="2021" name="PeerJ">
        <title>Extensive microbial diversity within the chicken gut microbiome revealed by metagenomics and culture.</title>
        <authorList>
            <person name="Gilroy R."/>
            <person name="Ravi A."/>
            <person name="Getino M."/>
            <person name="Pursley I."/>
            <person name="Horton D.L."/>
            <person name="Alikhan N.F."/>
            <person name="Baker D."/>
            <person name="Gharbi K."/>
            <person name="Hall N."/>
            <person name="Watson M."/>
            <person name="Adriaenssens E.M."/>
            <person name="Foster-Nyarko E."/>
            <person name="Jarju S."/>
            <person name="Secka A."/>
            <person name="Antonio M."/>
            <person name="Oren A."/>
            <person name="Chaudhuri R.R."/>
            <person name="La Ragione R."/>
            <person name="Hildebrand F."/>
            <person name="Pallen M.J."/>
        </authorList>
    </citation>
    <scope>NUCLEOTIDE SEQUENCE</scope>
    <source>
        <strain evidence="4">11687</strain>
    </source>
</reference>
<protein>
    <submittedName>
        <fullName evidence="4">TetR/AcrR family transcriptional regulator</fullName>
    </submittedName>
</protein>
<evidence type="ECO:0000256" key="1">
    <source>
        <dbReference type="ARBA" id="ARBA00023125"/>
    </source>
</evidence>
<dbReference type="SUPFAM" id="SSF46689">
    <property type="entry name" value="Homeodomain-like"/>
    <property type="match status" value="1"/>
</dbReference>
<sequence>MAGKEKTDGGAEFRNYIVTGLLRLMRRMPYEAIKVTDIVREAGVSRMTYYRHFKTKSDVLVSLVDYIIRSVNPVCHENRRNGDWYRFWLALFDYADRYASALKTIIDAGQGNLILECLNRSAFPHLQKDESAEASYRLFFLSGGMYNVFVGWLSGENRESPAEMAKICCGFMKGIVSEEAGASLPEFSEAQ</sequence>
<dbReference type="Gene3D" id="1.10.357.10">
    <property type="entry name" value="Tetracycline Repressor, domain 2"/>
    <property type="match status" value="1"/>
</dbReference>
<dbReference type="PANTHER" id="PTHR43479">
    <property type="entry name" value="ACREF/ENVCD OPERON REPRESSOR-RELATED"/>
    <property type="match status" value="1"/>
</dbReference>
<dbReference type="GO" id="GO:0003677">
    <property type="term" value="F:DNA binding"/>
    <property type="evidence" value="ECO:0007669"/>
    <property type="project" value="UniProtKB-UniRule"/>
</dbReference>
<organism evidence="4 5">
    <name type="scientific">Candidatus Scatosoma pullistercoris</name>
    <dbReference type="NCBI Taxonomy" id="2840934"/>
    <lineage>
        <taxon>Bacteria</taxon>
        <taxon>Bacillati</taxon>
        <taxon>Bacillota</taxon>
        <taxon>Clostridia</taxon>
        <taxon>Candidatus Scatosoma</taxon>
    </lineage>
</organism>
<dbReference type="Pfam" id="PF00440">
    <property type="entry name" value="TetR_N"/>
    <property type="match status" value="1"/>
</dbReference>
<accession>A0A9D1SGS3</accession>
<dbReference type="InterPro" id="IPR050624">
    <property type="entry name" value="HTH-type_Tx_Regulator"/>
</dbReference>
<name>A0A9D1SGS3_9FIRM</name>
<dbReference type="EMBL" id="DVMZ01000132">
    <property type="protein sequence ID" value="HIU59420.1"/>
    <property type="molecule type" value="Genomic_DNA"/>
</dbReference>
<feature type="domain" description="HTH tetR-type" evidence="3">
    <location>
        <begin position="11"/>
        <end position="71"/>
    </location>
</feature>
<dbReference type="InterPro" id="IPR001647">
    <property type="entry name" value="HTH_TetR"/>
</dbReference>
<evidence type="ECO:0000313" key="5">
    <source>
        <dbReference type="Proteomes" id="UP000824081"/>
    </source>
</evidence>
<reference evidence="4" key="1">
    <citation type="submission" date="2020-10" db="EMBL/GenBank/DDBJ databases">
        <authorList>
            <person name="Gilroy R."/>
        </authorList>
    </citation>
    <scope>NUCLEOTIDE SEQUENCE</scope>
    <source>
        <strain evidence="4">11687</strain>
    </source>
</reference>
<dbReference type="Proteomes" id="UP000824081">
    <property type="component" value="Unassembled WGS sequence"/>
</dbReference>
<keyword evidence="1 2" id="KW-0238">DNA-binding</keyword>
<dbReference type="InterPro" id="IPR009057">
    <property type="entry name" value="Homeodomain-like_sf"/>
</dbReference>
<proteinExistence type="predicted"/>
<dbReference type="PROSITE" id="PS50977">
    <property type="entry name" value="HTH_TETR_2"/>
    <property type="match status" value="1"/>
</dbReference>
<comment type="caution">
    <text evidence="4">The sequence shown here is derived from an EMBL/GenBank/DDBJ whole genome shotgun (WGS) entry which is preliminary data.</text>
</comment>
<evidence type="ECO:0000259" key="3">
    <source>
        <dbReference type="PROSITE" id="PS50977"/>
    </source>
</evidence>
<feature type="DNA-binding region" description="H-T-H motif" evidence="2">
    <location>
        <begin position="34"/>
        <end position="53"/>
    </location>
</feature>